<feature type="compositionally biased region" description="Low complexity" evidence="1">
    <location>
        <begin position="61"/>
        <end position="77"/>
    </location>
</feature>
<dbReference type="Proteomes" id="UP001172155">
    <property type="component" value="Unassembled WGS sequence"/>
</dbReference>
<keyword evidence="3" id="KW-1185">Reference proteome</keyword>
<sequence length="108" mass="11406">MNCYCANYYGSIGCRNTVSKFGERCKLCVALKSGASMSNGLLDEDDLWMIPDHHQQHQHQHQQQGQGQKHQQYSSSSSGGGGGGQRGWSGGVGGTSGSGVGGGRFGRK</sequence>
<reference evidence="2" key="1">
    <citation type="submission" date="2023-06" db="EMBL/GenBank/DDBJ databases">
        <title>Genome-scale phylogeny and comparative genomics of the fungal order Sordariales.</title>
        <authorList>
            <consortium name="Lawrence Berkeley National Laboratory"/>
            <person name="Hensen N."/>
            <person name="Bonometti L."/>
            <person name="Westerberg I."/>
            <person name="Brannstrom I.O."/>
            <person name="Guillou S."/>
            <person name="Cros-Aarteil S."/>
            <person name="Calhoun S."/>
            <person name="Haridas S."/>
            <person name="Kuo A."/>
            <person name="Mondo S."/>
            <person name="Pangilinan J."/>
            <person name="Riley R."/>
            <person name="LaButti K."/>
            <person name="Andreopoulos B."/>
            <person name="Lipzen A."/>
            <person name="Chen C."/>
            <person name="Yanf M."/>
            <person name="Daum C."/>
            <person name="Ng V."/>
            <person name="Clum A."/>
            <person name="Steindorff A."/>
            <person name="Ohm R."/>
            <person name="Martin F."/>
            <person name="Silar P."/>
            <person name="Natvig D."/>
            <person name="Lalanne C."/>
            <person name="Gautier V."/>
            <person name="Ament-velasquez S.L."/>
            <person name="Kruys A."/>
            <person name="Hutchinson M.I."/>
            <person name="Powell A.J."/>
            <person name="Barry K."/>
            <person name="Miller A.N."/>
            <person name="Grigoriev I.V."/>
            <person name="Debuchy R."/>
            <person name="Gladieux P."/>
            <person name="Thoren M.H."/>
            <person name="Johannesson H."/>
        </authorList>
    </citation>
    <scope>NUCLEOTIDE SEQUENCE</scope>
    <source>
        <strain evidence="2">SMH3187-1</strain>
    </source>
</reference>
<gene>
    <name evidence="2" type="ORF">B0T18DRAFT_427544</name>
</gene>
<comment type="caution">
    <text evidence="2">The sequence shown here is derived from an EMBL/GenBank/DDBJ whole genome shotgun (WGS) entry which is preliminary data.</text>
</comment>
<dbReference type="AlphaFoldDB" id="A0AA40F1E9"/>
<proteinExistence type="predicted"/>
<evidence type="ECO:0000256" key="1">
    <source>
        <dbReference type="SAM" id="MobiDB-lite"/>
    </source>
</evidence>
<name>A0AA40F1E9_9PEZI</name>
<accession>A0AA40F1E9</accession>
<dbReference type="EMBL" id="JAUKUD010000003">
    <property type="protein sequence ID" value="KAK0749423.1"/>
    <property type="molecule type" value="Genomic_DNA"/>
</dbReference>
<protein>
    <submittedName>
        <fullName evidence="2">Uncharacterized protein</fullName>
    </submittedName>
</protein>
<feature type="region of interest" description="Disordered" evidence="1">
    <location>
        <begin position="46"/>
        <end position="108"/>
    </location>
</feature>
<evidence type="ECO:0000313" key="2">
    <source>
        <dbReference type="EMBL" id="KAK0749423.1"/>
    </source>
</evidence>
<evidence type="ECO:0000313" key="3">
    <source>
        <dbReference type="Proteomes" id="UP001172155"/>
    </source>
</evidence>
<organism evidence="2 3">
    <name type="scientific">Schizothecium vesticola</name>
    <dbReference type="NCBI Taxonomy" id="314040"/>
    <lineage>
        <taxon>Eukaryota</taxon>
        <taxon>Fungi</taxon>
        <taxon>Dikarya</taxon>
        <taxon>Ascomycota</taxon>
        <taxon>Pezizomycotina</taxon>
        <taxon>Sordariomycetes</taxon>
        <taxon>Sordariomycetidae</taxon>
        <taxon>Sordariales</taxon>
        <taxon>Schizotheciaceae</taxon>
        <taxon>Schizothecium</taxon>
    </lineage>
</organism>
<feature type="compositionally biased region" description="Gly residues" evidence="1">
    <location>
        <begin position="78"/>
        <end position="108"/>
    </location>
</feature>